<gene>
    <name evidence="1" type="ORF">CVM39_12890</name>
</gene>
<evidence type="ECO:0000313" key="1">
    <source>
        <dbReference type="EMBL" id="PJE27482.1"/>
    </source>
</evidence>
<organism evidence="1 2">
    <name type="scientific">Pseudooceanicola antarcticus</name>
    <dbReference type="NCBI Taxonomy" id="1247613"/>
    <lineage>
        <taxon>Bacteria</taxon>
        <taxon>Pseudomonadati</taxon>
        <taxon>Pseudomonadota</taxon>
        <taxon>Alphaproteobacteria</taxon>
        <taxon>Rhodobacterales</taxon>
        <taxon>Paracoccaceae</taxon>
        <taxon>Pseudooceanicola</taxon>
    </lineage>
</organism>
<dbReference type="Gene3D" id="2.60.40.1880">
    <property type="entry name" value="Invasion associated locus B (IalB) protein"/>
    <property type="match status" value="1"/>
</dbReference>
<dbReference type="Proteomes" id="UP000231702">
    <property type="component" value="Unassembled WGS sequence"/>
</dbReference>
<comment type="caution">
    <text evidence="1">The sequence shown here is derived from an EMBL/GenBank/DDBJ whole genome shotgun (WGS) entry which is preliminary data.</text>
</comment>
<name>A0ABX4MLF5_9RHOB</name>
<protein>
    <recommendedName>
        <fullName evidence="3">Invasion protein IalB, involved in pathogenesis</fullName>
    </recommendedName>
</protein>
<keyword evidence="2" id="KW-1185">Reference proteome</keyword>
<dbReference type="EMBL" id="PGTD01000017">
    <property type="protein sequence ID" value="PJE27482.1"/>
    <property type="molecule type" value="Genomic_DNA"/>
</dbReference>
<accession>A0ABX4MLF5</accession>
<evidence type="ECO:0008006" key="3">
    <source>
        <dbReference type="Google" id="ProtNLM"/>
    </source>
</evidence>
<dbReference type="InterPro" id="IPR010642">
    <property type="entry name" value="Invasion_prot_B"/>
</dbReference>
<evidence type="ECO:0000313" key="2">
    <source>
        <dbReference type="Proteomes" id="UP000231702"/>
    </source>
</evidence>
<sequence>MTQRGENTMAARIFAGRFLARGMLVVALVLGGFSLRPGLAQEAEQVVNGQKLGAWGVACQALAVNKTRCHLEQTLLRDTDRVFLARSLAVWSDDGSRGFLALQVPVGAYLPSGIALRAEGAETVHPLTWQSCSPELCEALIDLDDALMQELSQGTGKVVATYRPRLGAEARVFNFSVSGLIEGMQALRPGEG</sequence>
<proteinExistence type="predicted"/>
<dbReference type="Pfam" id="PF06776">
    <property type="entry name" value="IalB"/>
    <property type="match status" value="1"/>
</dbReference>
<reference evidence="1 2" key="1">
    <citation type="journal article" date="2018" name="Int. J. Syst. Evol. Microbiol.">
        <title>Pseudooceanicola lipolyticus sp. nov., a marine alphaproteobacterium, reclassification of Oceanicola flagellatus as Pseudooceanicola flagellatus comb. nov. and emended description of the genus Pseudooceanicola.</title>
        <authorList>
            <person name="Huang M.-M."/>
            <person name="Guo L.-L."/>
            <person name="Wu Y.-H."/>
            <person name="Lai Q.-L."/>
            <person name="Shao Z.-Z."/>
            <person name="Wang C.-S."/>
            <person name="Wu M."/>
            <person name="Xu X.-W."/>
        </authorList>
    </citation>
    <scope>NUCLEOTIDE SEQUENCE [LARGE SCALE GENOMIC DNA]</scope>
    <source>
        <strain evidence="1 2">Ar-45</strain>
    </source>
</reference>
<dbReference type="InterPro" id="IPR038696">
    <property type="entry name" value="IalB_sf"/>
</dbReference>